<protein>
    <submittedName>
        <fullName evidence="2">Uncharacterized protein</fullName>
    </submittedName>
</protein>
<accession>A0A138ZXS7</accession>
<keyword evidence="3" id="KW-1185">Reference proteome</keyword>
<name>A0A138ZXS7_GONPJ</name>
<evidence type="ECO:0000313" key="3">
    <source>
        <dbReference type="Proteomes" id="UP000070544"/>
    </source>
</evidence>
<feature type="compositionally biased region" description="Basic and acidic residues" evidence="1">
    <location>
        <begin position="1"/>
        <end position="11"/>
    </location>
</feature>
<dbReference type="Proteomes" id="UP000070544">
    <property type="component" value="Unassembled WGS sequence"/>
</dbReference>
<sequence length="100" mass="11367">MSKEVREEALRSRATPGPTSREHRRGEARLLFNPPQTLWFLALTASEPSAQTLPTATYHLVPSELRENDSHLWLVVQKPRKRSKKAMHFGNVPTTSPQIP</sequence>
<evidence type="ECO:0000313" key="2">
    <source>
        <dbReference type="EMBL" id="KXS09320.1"/>
    </source>
</evidence>
<proteinExistence type="predicted"/>
<reference evidence="2 3" key="1">
    <citation type="journal article" date="2015" name="Genome Biol. Evol.">
        <title>Phylogenomic analyses indicate that early fungi evolved digesting cell walls of algal ancestors of land plants.</title>
        <authorList>
            <person name="Chang Y."/>
            <person name="Wang S."/>
            <person name="Sekimoto S."/>
            <person name="Aerts A.L."/>
            <person name="Choi C."/>
            <person name="Clum A."/>
            <person name="LaButti K.M."/>
            <person name="Lindquist E.A."/>
            <person name="Yee Ngan C."/>
            <person name="Ohm R.A."/>
            <person name="Salamov A.A."/>
            <person name="Grigoriev I.V."/>
            <person name="Spatafora J.W."/>
            <person name="Berbee M.L."/>
        </authorList>
    </citation>
    <scope>NUCLEOTIDE SEQUENCE [LARGE SCALE GENOMIC DNA]</scope>
    <source>
        <strain evidence="2 3">JEL478</strain>
    </source>
</reference>
<feature type="region of interest" description="Disordered" evidence="1">
    <location>
        <begin position="1"/>
        <end position="28"/>
    </location>
</feature>
<evidence type="ECO:0000256" key="1">
    <source>
        <dbReference type="SAM" id="MobiDB-lite"/>
    </source>
</evidence>
<organism evidence="2 3">
    <name type="scientific">Gonapodya prolifera (strain JEL478)</name>
    <name type="common">Monoblepharis prolifera</name>
    <dbReference type="NCBI Taxonomy" id="1344416"/>
    <lineage>
        <taxon>Eukaryota</taxon>
        <taxon>Fungi</taxon>
        <taxon>Fungi incertae sedis</taxon>
        <taxon>Chytridiomycota</taxon>
        <taxon>Chytridiomycota incertae sedis</taxon>
        <taxon>Monoblepharidomycetes</taxon>
        <taxon>Monoblepharidales</taxon>
        <taxon>Gonapodyaceae</taxon>
        <taxon>Gonapodya</taxon>
    </lineage>
</organism>
<dbReference type="AlphaFoldDB" id="A0A138ZXS7"/>
<gene>
    <name evidence="2" type="ORF">M427DRAFT_39099</name>
</gene>
<dbReference type="EMBL" id="KQ965870">
    <property type="protein sequence ID" value="KXS09320.1"/>
    <property type="molecule type" value="Genomic_DNA"/>
</dbReference>